<protein>
    <submittedName>
        <fullName evidence="1">Uncharacterized protein</fullName>
    </submittedName>
</protein>
<evidence type="ECO:0000313" key="2">
    <source>
        <dbReference type="Proteomes" id="UP001054837"/>
    </source>
</evidence>
<dbReference type="Proteomes" id="UP001054837">
    <property type="component" value="Unassembled WGS sequence"/>
</dbReference>
<dbReference type="EMBL" id="BPLQ01010407">
    <property type="protein sequence ID" value="GIY50543.1"/>
    <property type="molecule type" value="Genomic_DNA"/>
</dbReference>
<proteinExistence type="predicted"/>
<reference evidence="1 2" key="1">
    <citation type="submission" date="2021-06" db="EMBL/GenBank/DDBJ databases">
        <title>Caerostris darwini draft genome.</title>
        <authorList>
            <person name="Kono N."/>
            <person name="Arakawa K."/>
        </authorList>
    </citation>
    <scope>NUCLEOTIDE SEQUENCE [LARGE SCALE GENOMIC DNA]</scope>
</reference>
<gene>
    <name evidence="1" type="ORF">CDAR_378881</name>
</gene>
<evidence type="ECO:0000313" key="1">
    <source>
        <dbReference type="EMBL" id="GIY50543.1"/>
    </source>
</evidence>
<accession>A0AAV4TW10</accession>
<sequence>MRAAKSSECWLIWIPIEIFCKRWFPPLFILSFSLGFVPFSRVSVDDHHPIRNLHCSQYRPPFCQRGRGRKNHNLSPWKEFIPITIPGDGESRHFQEKEAGPPEWPIIRTCVNVPDDGRAHKIRKTLPLIREGLGKRKDSGQVLALFHFNQRWGMGGMCKGFSYMRRGWQC</sequence>
<organism evidence="1 2">
    <name type="scientific">Caerostris darwini</name>
    <dbReference type="NCBI Taxonomy" id="1538125"/>
    <lineage>
        <taxon>Eukaryota</taxon>
        <taxon>Metazoa</taxon>
        <taxon>Ecdysozoa</taxon>
        <taxon>Arthropoda</taxon>
        <taxon>Chelicerata</taxon>
        <taxon>Arachnida</taxon>
        <taxon>Araneae</taxon>
        <taxon>Araneomorphae</taxon>
        <taxon>Entelegynae</taxon>
        <taxon>Araneoidea</taxon>
        <taxon>Araneidae</taxon>
        <taxon>Caerostris</taxon>
    </lineage>
</organism>
<comment type="caution">
    <text evidence="1">The sequence shown here is derived from an EMBL/GenBank/DDBJ whole genome shotgun (WGS) entry which is preliminary data.</text>
</comment>
<dbReference type="AlphaFoldDB" id="A0AAV4TW10"/>
<keyword evidence="2" id="KW-1185">Reference proteome</keyword>
<name>A0AAV4TW10_9ARAC</name>